<dbReference type="AlphaFoldDB" id="A0A8H3KR84"/>
<dbReference type="OrthoDB" id="10588265at2759"/>
<accession>A0A8H3KR84</accession>
<evidence type="ECO:0000313" key="3">
    <source>
        <dbReference type="Proteomes" id="UP000615446"/>
    </source>
</evidence>
<organism evidence="2 3">
    <name type="scientific">Rhizophagus clarus</name>
    <dbReference type="NCBI Taxonomy" id="94130"/>
    <lineage>
        <taxon>Eukaryota</taxon>
        <taxon>Fungi</taxon>
        <taxon>Fungi incertae sedis</taxon>
        <taxon>Mucoromycota</taxon>
        <taxon>Glomeromycotina</taxon>
        <taxon>Glomeromycetes</taxon>
        <taxon>Glomerales</taxon>
        <taxon>Glomeraceae</taxon>
        <taxon>Rhizophagus</taxon>
    </lineage>
</organism>
<dbReference type="Proteomes" id="UP000615446">
    <property type="component" value="Unassembled WGS sequence"/>
</dbReference>
<feature type="compositionally biased region" description="Basic and acidic residues" evidence="1">
    <location>
        <begin position="80"/>
        <end position="106"/>
    </location>
</feature>
<reference evidence="2" key="1">
    <citation type="submission" date="2019-10" db="EMBL/GenBank/DDBJ databases">
        <title>Conservation and host-specific expression of non-tandemly repeated heterogenous ribosome RNA gene in arbuscular mycorrhizal fungi.</title>
        <authorList>
            <person name="Maeda T."/>
            <person name="Kobayashi Y."/>
            <person name="Nakagawa T."/>
            <person name="Ezawa T."/>
            <person name="Yamaguchi K."/>
            <person name="Bino T."/>
            <person name="Nishimoto Y."/>
            <person name="Shigenobu S."/>
            <person name="Kawaguchi M."/>
        </authorList>
    </citation>
    <scope>NUCLEOTIDE SEQUENCE</scope>
    <source>
        <strain evidence="2">HR1</strain>
    </source>
</reference>
<protein>
    <submittedName>
        <fullName evidence="2">Uncharacterized protein</fullName>
    </submittedName>
</protein>
<gene>
    <name evidence="2" type="ORF">RCL2_000017100</name>
</gene>
<name>A0A8H3KR84_9GLOM</name>
<feature type="compositionally biased region" description="Basic and acidic residues" evidence="1">
    <location>
        <begin position="47"/>
        <end position="64"/>
    </location>
</feature>
<comment type="caution">
    <text evidence="2">The sequence shown here is derived from an EMBL/GenBank/DDBJ whole genome shotgun (WGS) entry which is preliminary data.</text>
</comment>
<sequence>MIKRKEVTRKGKSTAAKSTKIICIYSPDSQKDATSSKINITNLCNYNKERRAKENEYEQDNLDRQDEDIEEEEEDDRQDDDFTRLLEQEERNTEKRRENKRRENNKDTYFNFD</sequence>
<feature type="region of interest" description="Disordered" evidence="1">
    <location>
        <begin position="1"/>
        <end position="113"/>
    </location>
</feature>
<feature type="compositionally biased region" description="Polar residues" evidence="1">
    <location>
        <begin position="32"/>
        <end position="45"/>
    </location>
</feature>
<proteinExistence type="predicted"/>
<evidence type="ECO:0000313" key="2">
    <source>
        <dbReference type="EMBL" id="GES72611.1"/>
    </source>
</evidence>
<dbReference type="EMBL" id="BLAL01000004">
    <property type="protein sequence ID" value="GES72611.1"/>
    <property type="molecule type" value="Genomic_DNA"/>
</dbReference>
<feature type="compositionally biased region" description="Acidic residues" evidence="1">
    <location>
        <begin position="65"/>
        <end position="79"/>
    </location>
</feature>
<evidence type="ECO:0000256" key="1">
    <source>
        <dbReference type="SAM" id="MobiDB-lite"/>
    </source>
</evidence>